<dbReference type="InterPro" id="IPR046341">
    <property type="entry name" value="SET_dom_sf"/>
</dbReference>
<dbReference type="SMART" id="SM00317">
    <property type="entry name" value="SET"/>
    <property type="match status" value="1"/>
</dbReference>
<feature type="compositionally biased region" description="Basic residues" evidence="8">
    <location>
        <begin position="322"/>
        <end position="337"/>
    </location>
</feature>
<dbReference type="InterPro" id="IPR001214">
    <property type="entry name" value="SET_dom"/>
</dbReference>
<feature type="compositionally biased region" description="Basic and acidic residues" evidence="8">
    <location>
        <begin position="225"/>
        <end position="235"/>
    </location>
</feature>
<evidence type="ECO:0000256" key="1">
    <source>
        <dbReference type="ARBA" id="ARBA00004286"/>
    </source>
</evidence>
<dbReference type="STRING" id="113226.A0A139IPN5"/>
<dbReference type="PANTHER" id="PTHR46223">
    <property type="entry name" value="HISTONE-LYSINE N-METHYLTRANSFERASE SUV39H"/>
    <property type="match status" value="1"/>
</dbReference>
<comment type="subcellular location">
    <subcellularLocation>
        <location evidence="1">Chromosome</location>
    </subcellularLocation>
</comment>
<gene>
    <name evidence="10" type="ORF">AC579_6277</name>
</gene>
<proteinExistence type="predicted"/>
<dbReference type="AlphaFoldDB" id="A0A139IPN5"/>
<evidence type="ECO:0000256" key="5">
    <source>
        <dbReference type="ARBA" id="ARBA00022691"/>
    </source>
</evidence>
<evidence type="ECO:0000256" key="8">
    <source>
        <dbReference type="SAM" id="MobiDB-lite"/>
    </source>
</evidence>
<evidence type="ECO:0000259" key="9">
    <source>
        <dbReference type="PROSITE" id="PS50280"/>
    </source>
</evidence>
<dbReference type="GO" id="GO:0008168">
    <property type="term" value="F:methyltransferase activity"/>
    <property type="evidence" value="ECO:0007669"/>
    <property type="project" value="UniProtKB-KW"/>
</dbReference>
<keyword evidence="4" id="KW-0808">Transferase</keyword>
<dbReference type="InterPro" id="IPR050973">
    <property type="entry name" value="H3K9_Histone-Lys_N-MTase"/>
</dbReference>
<evidence type="ECO:0000313" key="11">
    <source>
        <dbReference type="Proteomes" id="UP000073492"/>
    </source>
</evidence>
<feature type="compositionally biased region" description="Basic residues" evidence="8">
    <location>
        <begin position="300"/>
        <end position="309"/>
    </location>
</feature>
<organism evidence="10 11">
    <name type="scientific">Pseudocercospora musae</name>
    <dbReference type="NCBI Taxonomy" id="113226"/>
    <lineage>
        <taxon>Eukaryota</taxon>
        <taxon>Fungi</taxon>
        <taxon>Dikarya</taxon>
        <taxon>Ascomycota</taxon>
        <taxon>Pezizomycotina</taxon>
        <taxon>Dothideomycetes</taxon>
        <taxon>Dothideomycetidae</taxon>
        <taxon>Mycosphaerellales</taxon>
        <taxon>Mycosphaerellaceae</taxon>
        <taxon>Pseudocercospora</taxon>
    </lineage>
</organism>
<evidence type="ECO:0000256" key="7">
    <source>
        <dbReference type="ARBA" id="ARBA00022833"/>
    </source>
</evidence>
<keyword evidence="7" id="KW-0862">Zinc</keyword>
<keyword evidence="2" id="KW-0158">Chromosome</keyword>
<evidence type="ECO:0000313" key="10">
    <source>
        <dbReference type="EMBL" id="KXT16570.1"/>
    </source>
</evidence>
<dbReference type="PANTHER" id="PTHR46223:SF3">
    <property type="entry name" value="HISTONE-LYSINE N-METHYLTRANSFERASE SET-23"/>
    <property type="match status" value="1"/>
</dbReference>
<evidence type="ECO:0000256" key="4">
    <source>
        <dbReference type="ARBA" id="ARBA00022679"/>
    </source>
</evidence>
<reference evidence="10 11" key="1">
    <citation type="submission" date="2015-07" db="EMBL/GenBank/DDBJ databases">
        <title>Comparative genomics of the Sigatoka disease complex on banana suggests a link between parallel evolutionary changes in Pseudocercospora fijiensis and Pseudocercospora eumusae and increased virulence on the banana host.</title>
        <authorList>
            <person name="Chang T.-C."/>
            <person name="Salvucci A."/>
            <person name="Crous P.W."/>
            <person name="Stergiopoulos I."/>
        </authorList>
    </citation>
    <scope>NUCLEOTIDE SEQUENCE [LARGE SCALE GENOMIC DNA]</scope>
    <source>
        <strain evidence="10 11">CBS 116634</strain>
    </source>
</reference>
<dbReference type="GO" id="GO:0046872">
    <property type="term" value="F:metal ion binding"/>
    <property type="evidence" value="ECO:0007669"/>
    <property type="project" value="UniProtKB-KW"/>
</dbReference>
<evidence type="ECO:0000256" key="3">
    <source>
        <dbReference type="ARBA" id="ARBA00022603"/>
    </source>
</evidence>
<dbReference type="GO" id="GO:0032259">
    <property type="term" value="P:methylation"/>
    <property type="evidence" value="ECO:0007669"/>
    <property type="project" value="UniProtKB-KW"/>
</dbReference>
<dbReference type="Pfam" id="PF00856">
    <property type="entry name" value="SET"/>
    <property type="match status" value="1"/>
</dbReference>
<feature type="compositionally biased region" description="Polar residues" evidence="8">
    <location>
        <begin position="236"/>
        <end position="250"/>
    </location>
</feature>
<evidence type="ECO:0000256" key="6">
    <source>
        <dbReference type="ARBA" id="ARBA00022723"/>
    </source>
</evidence>
<accession>A0A139IPN5</accession>
<keyword evidence="3" id="KW-0489">Methyltransferase</keyword>
<protein>
    <recommendedName>
        <fullName evidence="9">SET domain-containing protein</fullName>
    </recommendedName>
</protein>
<dbReference type="Proteomes" id="UP000073492">
    <property type="component" value="Unassembled WGS sequence"/>
</dbReference>
<keyword evidence="11" id="KW-1185">Reference proteome</keyword>
<dbReference type="SUPFAM" id="SSF82199">
    <property type="entry name" value="SET domain"/>
    <property type="match status" value="1"/>
</dbReference>
<keyword evidence="5" id="KW-0949">S-adenosyl-L-methionine</keyword>
<evidence type="ECO:0000256" key="2">
    <source>
        <dbReference type="ARBA" id="ARBA00022454"/>
    </source>
</evidence>
<feature type="domain" description="SET" evidence="9">
    <location>
        <begin position="86"/>
        <end position="204"/>
    </location>
</feature>
<dbReference type="EMBL" id="LFZO01000034">
    <property type="protein sequence ID" value="KXT16570.1"/>
    <property type="molecule type" value="Genomic_DNA"/>
</dbReference>
<feature type="compositionally biased region" description="Low complexity" evidence="8">
    <location>
        <begin position="338"/>
        <end position="362"/>
    </location>
</feature>
<keyword evidence="6" id="KW-0479">Metal-binding</keyword>
<dbReference type="GO" id="GO:0005694">
    <property type="term" value="C:chromosome"/>
    <property type="evidence" value="ECO:0007669"/>
    <property type="project" value="UniProtKB-SubCell"/>
</dbReference>
<dbReference type="Gene3D" id="2.170.270.10">
    <property type="entry name" value="SET domain"/>
    <property type="match status" value="1"/>
</dbReference>
<name>A0A139IPN5_9PEZI</name>
<dbReference type="OrthoDB" id="308383at2759"/>
<feature type="compositionally biased region" description="Polar residues" evidence="8">
    <location>
        <begin position="264"/>
        <end position="273"/>
    </location>
</feature>
<comment type="caution">
    <text evidence="10">The sequence shown here is derived from an EMBL/GenBank/DDBJ whole genome shotgun (WGS) entry which is preliminary data.</text>
</comment>
<sequence>MAGPFTLYTPERPRGYLHTDAPERIEEFRFSRKPWQGKRVPRKWPAKPINAKKWILPKSVGDVLHNEHTDACWQCDQVQANDCGDECIQQWRDDNFKYEAEIRPARFGMGAFNGKEKLPKGKCIGEYLGDLIPINDAPDSMYRMEVEGIFCVDASVAGNWTRYINSSCTPNLHCTRVCIGKRFGLFFHTLRDILPGEELTFAYGYDFFAGKAMKCGCDWKPELHSPKGAPKDKTSKQQNEANTGETSDVSTEGGASPPFKGTIGKTSSASGNGDKSHKKIQSGLVQKSPVLVETSERQHNHLNKSRPRTIRPLSPRLPLHQAKLRLPRAPLLRHVRSSKGTISSKSTASSRSSSVDSSSPIGHNTRPCRSSRRPPPR</sequence>
<dbReference type="PROSITE" id="PS50280">
    <property type="entry name" value="SET"/>
    <property type="match status" value="1"/>
</dbReference>
<feature type="region of interest" description="Disordered" evidence="8">
    <location>
        <begin position="225"/>
        <end position="377"/>
    </location>
</feature>